<feature type="transmembrane region" description="Helical" evidence="8">
    <location>
        <begin position="144"/>
        <end position="166"/>
    </location>
</feature>
<dbReference type="PANTHER" id="PTHR30576:SF10">
    <property type="entry name" value="SLL5057 PROTEIN"/>
    <property type="match status" value="1"/>
</dbReference>
<dbReference type="RefSeq" id="WP_344311990.1">
    <property type="nucleotide sequence ID" value="NZ_BAAANY010000015.1"/>
</dbReference>
<dbReference type="PANTHER" id="PTHR30576">
    <property type="entry name" value="COLANIC BIOSYNTHESIS UDP-GLUCOSE LIPID CARRIER TRANSFERASE"/>
    <property type="match status" value="1"/>
</dbReference>
<feature type="transmembrane region" description="Helical" evidence="8">
    <location>
        <begin position="328"/>
        <end position="348"/>
    </location>
</feature>
<reference evidence="10 11" key="1">
    <citation type="journal article" date="2019" name="Int. J. Syst. Evol. Microbiol.">
        <title>The Global Catalogue of Microorganisms (GCM) 10K type strain sequencing project: providing services to taxonomists for standard genome sequencing and annotation.</title>
        <authorList>
            <consortium name="The Broad Institute Genomics Platform"/>
            <consortium name="The Broad Institute Genome Sequencing Center for Infectious Disease"/>
            <person name="Wu L."/>
            <person name="Ma J."/>
        </authorList>
    </citation>
    <scope>NUCLEOTIDE SEQUENCE [LARGE SCALE GENOMIC DNA]</scope>
    <source>
        <strain evidence="10 11">JCM 14718</strain>
    </source>
</reference>
<accession>A0ABN2HHZ9</accession>
<evidence type="ECO:0000256" key="8">
    <source>
        <dbReference type="SAM" id="Phobius"/>
    </source>
</evidence>
<organism evidence="10 11">
    <name type="scientific">Fodinicola feengrottensis</name>
    <dbReference type="NCBI Taxonomy" id="435914"/>
    <lineage>
        <taxon>Bacteria</taxon>
        <taxon>Bacillati</taxon>
        <taxon>Actinomycetota</taxon>
        <taxon>Actinomycetes</taxon>
        <taxon>Mycobacteriales</taxon>
        <taxon>Fodinicola</taxon>
    </lineage>
</organism>
<comment type="similarity">
    <text evidence="2">Belongs to the bacterial sugar transferase family.</text>
</comment>
<gene>
    <name evidence="10" type="ORF">GCM10009765_42130</name>
</gene>
<evidence type="ECO:0000256" key="6">
    <source>
        <dbReference type="ARBA" id="ARBA00023136"/>
    </source>
</evidence>
<dbReference type="GO" id="GO:0016740">
    <property type="term" value="F:transferase activity"/>
    <property type="evidence" value="ECO:0007669"/>
    <property type="project" value="UniProtKB-KW"/>
</dbReference>
<protein>
    <submittedName>
        <fullName evidence="10">Sugar transferase</fullName>
    </submittedName>
</protein>
<keyword evidence="5 8" id="KW-1133">Transmembrane helix</keyword>
<feature type="transmembrane region" description="Helical" evidence="8">
    <location>
        <begin position="85"/>
        <end position="106"/>
    </location>
</feature>
<keyword evidence="3 10" id="KW-0808">Transferase</keyword>
<comment type="caution">
    <text evidence="10">The sequence shown here is derived from an EMBL/GenBank/DDBJ whole genome shotgun (WGS) entry which is preliminary data.</text>
</comment>
<evidence type="ECO:0000256" key="1">
    <source>
        <dbReference type="ARBA" id="ARBA00004141"/>
    </source>
</evidence>
<keyword evidence="6 8" id="KW-0472">Membrane</keyword>
<evidence type="ECO:0000313" key="10">
    <source>
        <dbReference type="EMBL" id="GAA1688238.1"/>
    </source>
</evidence>
<dbReference type="EMBL" id="BAAANY010000015">
    <property type="protein sequence ID" value="GAA1688238.1"/>
    <property type="molecule type" value="Genomic_DNA"/>
</dbReference>
<keyword evidence="4 8" id="KW-0812">Transmembrane</keyword>
<dbReference type="Proteomes" id="UP001500618">
    <property type="component" value="Unassembled WGS sequence"/>
</dbReference>
<comment type="subcellular location">
    <subcellularLocation>
        <location evidence="1">Membrane</location>
        <topology evidence="1">Multi-pass membrane protein</topology>
    </subcellularLocation>
</comment>
<dbReference type="NCBIfam" id="TIGR03025">
    <property type="entry name" value="EPS_sugtrans"/>
    <property type="match status" value="1"/>
</dbReference>
<keyword evidence="11" id="KW-1185">Reference proteome</keyword>
<evidence type="ECO:0000259" key="9">
    <source>
        <dbReference type="Pfam" id="PF02397"/>
    </source>
</evidence>
<feature type="transmembrane region" description="Helical" evidence="8">
    <location>
        <begin position="55"/>
        <end position="73"/>
    </location>
</feature>
<evidence type="ECO:0000313" key="11">
    <source>
        <dbReference type="Proteomes" id="UP001500618"/>
    </source>
</evidence>
<evidence type="ECO:0000256" key="7">
    <source>
        <dbReference type="SAM" id="MobiDB-lite"/>
    </source>
</evidence>
<evidence type="ECO:0000256" key="3">
    <source>
        <dbReference type="ARBA" id="ARBA00022679"/>
    </source>
</evidence>
<name>A0ABN2HHZ9_9ACTN</name>
<feature type="region of interest" description="Disordered" evidence="7">
    <location>
        <begin position="1"/>
        <end position="24"/>
    </location>
</feature>
<dbReference type="InterPro" id="IPR003362">
    <property type="entry name" value="Bact_transf"/>
</dbReference>
<sequence length="515" mass="56980">MSIVDYADSASEDVDGRPMAAPPKDDLRIIFPDQPEKKATWPAPGNWARRYVHRLVVLDASVGLLAGGVAFAVRFGKFRDFTVPYLIFSAALPLLWLAALALGRAYEQRFLFDGNDEYRRVLNAVTGLTATLALFSYATGTEVARGYVLIALPLLTAADITARYAMRLWLVRSRARGQSMRKVVVVGYERAVLDLCRELRRNFHHGLSVVGACVPFAPVTGPADTTRLLDQGRVAVLGSFDDVETAVRRTGADIVAVLACPEMDAPAMRRLSWRLERTGTDLMVAGALLDVAGPRTTIRPVDGLPMMHLEHAELSGVRRLVKGIFDRVLAAAGLVVLAPALLLIGAAIRLTSPGPMLFRQVRVGHNGTEFVVLKLRTMVADAEQQLADLRDRTDTDGAMFKMRLDPRVTPVGRFLRRFSIDELPQLVNVLRGEMSLVGPRPLPAREMGHRYEEFRRRMVVKPGITGLWQVGGRSDLSWEDAVRLDLRYVENWSLSLDLVILLRTVTAVIRHAGAY</sequence>
<proteinExistence type="inferred from homology"/>
<evidence type="ECO:0000256" key="4">
    <source>
        <dbReference type="ARBA" id="ARBA00022692"/>
    </source>
</evidence>
<feature type="transmembrane region" description="Helical" evidence="8">
    <location>
        <begin position="118"/>
        <end position="138"/>
    </location>
</feature>
<dbReference type="InterPro" id="IPR017475">
    <property type="entry name" value="EPS_sugar_tfrase"/>
</dbReference>
<evidence type="ECO:0000256" key="2">
    <source>
        <dbReference type="ARBA" id="ARBA00006464"/>
    </source>
</evidence>
<evidence type="ECO:0000256" key="5">
    <source>
        <dbReference type="ARBA" id="ARBA00022989"/>
    </source>
</evidence>
<dbReference type="Pfam" id="PF13727">
    <property type="entry name" value="CoA_binding_3"/>
    <property type="match status" value="1"/>
</dbReference>
<dbReference type="Pfam" id="PF02397">
    <property type="entry name" value="Bac_transf"/>
    <property type="match status" value="1"/>
</dbReference>
<feature type="domain" description="Bacterial sugar transferase" evidence="9">
    <location>
        <begin position="322"/>
        <end position="509"/>
    </location>
</feature>